<proteinExistence type="predicted"/>
<feature type="region of interest" description="Disordered" evidence="1">
    <location>
        <begin position="319"/>
        <end position="417"/>
    </location>
</feature>
<reference evidence="3" key="1">
    <citation type="journal article" date="2011" name="Proc. Natl. Acad. Sci. U.S.A.">
        <title>Obligate biotrophy features unraveled by the genomic analysis of rust fungi.</title>
        <authorList>
            <person name="Duplessis S."/>
            <person name="Cuomo C.A."/>
            <person name="Lin Y.-C."/>
            <person name="Aerts A."/>
            <person name="Tisserant E."/>
            <person name="Veneault-Fourrey C."/>
            <person name="Joly D.L."/>
            <person name="Hacquard S."/>
            <person name="Amselem J."/>
            <person name="Cantarel B.L."/>
            <person name="Chiu R."/>
            <person name="Coutinho P.M."/>
            <person name="Feau N."/>
            <person name="Field M."/>
            <person name="Frey P."/>
            <person name="Gelhaye E."/>
            <person name="Goldberg J."/>
            <person name="Grabherr M.G."/>
            <person name="Kodira C.D."/>
            <person name="Kohler A."/>
            <person name="Kuees U."/>
            <person name="Lindquist E.A."/>
            <person name="Lucas S.M."/>
            <person name="Mago R."/>
            <person name="Mauceli E."/>
            <person name="Morin E."/>
            <person name="Murat C."/>
            <person name="Pangilinan J.L."/>
            <person name="Park R."/>
            <person name="Pearson M."/>
            <person name="Quesneville H."/>
            <person name="Rouhier N."/>
            <person name="Sakthikumar S."/>
            <person name="Salamov A.A."/>
            <person name="Schmutz J."/>
            <person name="Selles B."/>
            <person name="Shapiro H."/>
            <person name="Tanguay P."/>
            <person name="Tuskan G.A."/>
            <person name="Henrissat B."/>
            <person name="Van de Peer Y."/>
            <person name="Rouze P."/>
            <person name="Ellis J.G."/>
            <person name="Dodds P.N."/>
            <person name="Schein J.E."/>
            <person name="Zhong S."/>
            <person name="Hamelin R.C."/>
            <person name="Grigoriev I.V."/>
            <person name="Szabo L.J."/>
            <person name="Martin F."/>
        </authorList>
    </citation>
    <scope>NUCLEOTIDE SEQUENCE [LARGE SCALE GENOMIC DNA]</scope>
    <source>
        <strain evidence="3">98AG31 / pathotype 3-4-7</strain>
    </source>
</reference>
<dbReference type="OrthoDB" id="10682363at2759"/>
<evidence type="ECO:0000313" key="2">
    <source>
        <dbReference type="EMBL" id="EGG09806.1"/>
    </source>
</evidence>
<dbReference type="EMBL" id="GL883096">
    <property type="protein sequence ID" value="EGG09806.1"/>
    <property type="molecule type" value="Genomic_DNA"/>
</dbReference>
<dbReference type="GeneID" id="18922103"/>
<dbReference type="Proteomes" id="UP000001072">
    <property type="component" value="Unassembled WGS sequence"/>
</dbReference>
<evidence type="ECO:0000256" key="1">
    <source>
        <dbReference type="SAM" id="MobiDB-lite"/>
    </source>
</evidence>
<feature type="compositionally biased region" description="Basic and acidic residues" evidence="1">
    <location>
        <begin position="401"/>
        <end position="417"/>
    </location>
</feature>
<gene>
    <name evidence="2" type="ORF">MELLADRAFT_103910</name>
</gene>
<sequence length="455" mass="50382">MVTEMVESLHRYGYIPLDLNTWVVTKEEARQRAAGMPTCDCSNCEPEEAEALWLAQAALTNDNFDTALKMDETELLELRASLPKAPPPAIAETRPMAILCGDDDPILGCSLLETLVTRLEQAFNEFFMSQFTGESDLAPADYFGRDMAWDLAKNVDIFLQPSDLAMVLGGEAIPGQFHCLFDTFSQWQTDLTTAPILAEAISRRQAANRVHGPAKIPQSVEGAQLAKSRSEAEQTAFKEAQILERQQKQQTKLAEKEAAQEKRAAERRVAEAHKRANQEAASAERARIKQARQMERDQQNQIKIAAKKAVQAKRAEEKLAVETQKRTKQQAASVKQARKRKMNEDVPPSRKGKKNSEHANLPTGSQSSDLPGEGSKQVGEELVGSDQSNILNSSEFSLSPDDDRTSAAPQRNRDDRPAALSARINLIKLRIPVVQTFVTMGEGRIARVSPRCSFA</sequence>
<accession>F4RCY6</accession>
<organism evidence="3">
    <name type="scientific">Melampsora larici-populina (strain 98AG31 / pathotype 3-4-7)</name>
    <name type="common">Poplar leaf rust fungus</name>
    <dbReference type="NCBI Taxonomy" id="747676"/>
    <lineage>
        <taxon>Eukaryota</taxon>
        <taxon>Fungi</taxon>
        <taxon>Dikarya</taxon>
        <taxon>Basidiomycota</taxon>
        <taxon>Pucciniomycotina</taxon>
        <taxon>Pucciniomycetes</taxon>
        <taxon>Pucciniales</taxon>
        <taxon>Melampsoraceae</taxon>
        <taxon>Melampsora</taxon>
    </lineage>
</organism>
<dbReference type="InParanoid" id="F4RCY6"/>
<feature type="compositionally biased region" description="Polar residues" evidence="1">
    <location>
        <begin position="385"/>
        <end position="397"/>
    </location>
</feature>
<feature type="compositionally biased region" description="Basic and acidic residues" evidence="1">
    <location>
        <begin position="248"/>
        <end position="298"/>
    </location>
</feature>
<dbReference type="VEuPathDB" id="FungiDB:MELLADRAFT_103910"/>
<name>F4RCY6_MELLP</name>
<dbReference type="AlphaFoldDB" id="F4RCY6"/>
<protein>
    <submittedName>
        <fullName evidence="2">Uncharacterized protein</fullName>
    </submittedName>
</protein>
<dbReference type="HOGENOM" id="CLU_590632_0_0_1"/>
<keyword evidence="3" id="KW-1185">Reference proteome</keyword>
<feature type="region of interest" description="Disordered" evidence="1">
    <location>
        <begin position="248"/>
        <end position="300"/>
    </location>
</feature>
<dbReference type="RefSeq" id="XP_007406860.1">
    <property type="nucleotide sequence ID" value="XM_007406798.1"/>
</dbReference>
<dbReference type="KEGG" id="mlr:MELLADRAFT_103910"/>
<evidence type="ECO:0000313" key="3">
    <source>
        <dbReference type="Proteomes" id="UP000001072"/>
    </source>
</evidence>